<feature type="transmembrane region" description="Helical" evidence="7">
    <location>
        <begin position="264"/>
        <end position="284"/>
    </location>
</feature>
<feature type="transmembrane region" description="Helical" evidence="7">
    <location>
        <begin position="305"/>
        <end position="327"/>
    </location>
</feature>
<comment type="subcellular location">
    <subcellularLocation>
        <location evidence="1">Cell membrane</location>
        <topology evidence="1">Multi-pass membrane protein</topology>
    </subcellularLocation>
</comment>
<dbReference type="Pfam" id="PF02653">
    <property type="entry name" value="BPD_transp_2"/>
    <property type="match status" value="1"/>
</dbReference>
<sequence>MSTPKEPLGPTPAQDPLEPVEPASAADAEVTADAGRPTPPESFGRRYVREVMATSWVLTLLAIVLAVLLGGVLIVVTDPAVQEAAGYFFARPSSTFAAAWEAASQAYLALFQGAVYDAQAANFTRAIRPITETLTIATPLILAGLSVGLAFRAGLFNIGGQGQVILGAVLAAWIGFGLDLPPVIHLLLALVGGAVGGAFWAAIAGVLKARTGAHEVIVTIMLNNVAAYLVLWVVTTQLFASRTPGVSKPVGDNSRLPGLLPDPFRLHLGFVLALVLALGVWWLMERSTLGFKLRAVGSNARAARTAGISVGAMTVLAMAIAGGLAGLAGASQVLGTEGFLTASVAGSIGFDAITVALLGRSKPLGTVLAGILFGALAAGGRLMQTRTGTPLDLVLVLQSFIVLFIAAPPLVRTIWRLPKPGERTRRPRRRDRVVTAGAQA</sequence>
<name>A0AA37XFF2_9MICO</name>
<evidence type="ECO:0000313" key="9">
    <source>
        <dbReference type="Proteomes" id="UP001157161"/>
    </source>
</evidence>
<reference evidence="8" key="1">
    <citation type="journal article" date="2014" name="Int. J. Syst. Evol. Microbiol.">
        <title>Complete genome sequence of Corynebacterium casei LMG S-19264T (=DSM 44701T), isolated from a smear-ripened cheese.</title>
        <authorList>
            <consortium name="US DOE Joint Genome Institute (JGI-PGF)"/>
            <person name="Walter F."/>
            <person name="Albersmeier A."/>
            <person name="Kalinowski J."/>
            <person name="Ruckert C."/>
        </authorList>
    </citation>
    <scope>NUCLEOTIDE SEQUENCE</scope>
    <source>
        <strain evidence="8">NBRC 112290</strain>
    </source>
</reference>
<feature type="transmembrane region" description="Helical" evidence="7">
    <location>
        <begin position="395"/>
        <end position="415"/>
    </location>
</feature>
<keyword evidence="5 7" id="KW-0472">Membrane</keyword>
<feature type="transmembrane region" description="Helical" evidence="7">
    <location>
        <begin position="158"/>
        <end position="178"/>
    </location>
</feature>
<dbReference type="EMBL" id="BSUM01000001">
    <property type="protein sequence ID" value="GMA32164.1"/>
    <property type="molecule type" value="Genomic_DNA"/>
</dbReference>
<protein>
    <submittedName>
        <fullName evidence="8">ABC transporter permease</fullName>
    </submittedName>
</protein>
<dbReference type="InterPro" id="IPR001851">
    <property type="entry name" value="ABC_transp_permease"/>
</dbReference>
<dbReference type="GO" id="GO:0022857">
    <property type="term" value="F:transmembrane transporter activity"/>
    <property type="evidence" value="ECO:0007669"/>
    <property type="project" value="InterPro"/>
</dbReference>
<feature type="compositionally biased region" description="Low complexity" evidence="6">
    <location>
        <begin position="23"/>
        <end position="34"/>
    </location>
</feature>
<dbReference type="PANTHER" id="PTHR47089:SF1">
    <property type="entry name" value="GUANOSINE ABC TRANSPORTER PERMEASE PROTEIN NUPP"/>
    <property type="match status" value="1"/>
</dbReference>
<organism evidence="8 9">
    <name type="scientific">Litorihabitans aurantiacus</name>
    <dbReference type="NCBI Taxonomy" id="1930061"/>
    <lineage>
        <taxon>Bacteria</taxon>
        <taxon>Bacillati</taxon>
        <taxon>Actinomycetota</taxon>
        <taxon>Actinomycetes</taxon>
        <taxon>Micrococcales</taxon>
        <taxon>Beutenbergiaceae</taxon>
        <taxon>Litorihabitans</taxon>
    </lineage>
</organism>
<feature type="transmembrane region" description="Helical" evidence="7">
    <location>
        <begin position="184"/>
        <end position="204"/>
    </location>
</feature>
<feature type="transmembrane region" description="Helical" evidence="7">
    <location>
        <begin position="339"/>
        <end position="358"/>
    </location>
</feature>
<evidence type="ECO:0000256" key="1">
    <source>
        <dbReference type="ARBA" id="ARBA00004651"/>
    </source>
</evidence>
<keyword evidence="2" id="KW-1003">Cell membrane</keyword>
<proteinExistence type="predicted"/>
<evidence type="ECO:0000256" key="4">
    <source>
        <dbReference type="ARBA" id="ARBA00022989"/>
    </source>
</evidence>
<dbReference type="PANTHER" id="PTHR47089">
    <property type="entry name" value="ABC TRANSPORTER, PERMEASE PROTEIN"/>
    <property type="match status" value="1"/>
</dbReference>
<dbReference type="Proteomes" id="UP001157161">
    <property type="component" value="Unassembled WGS sequence"/>
</dbReference>
<gene>
    <name evidence="8" type="ORF">GCM10025875_21560</name>
</gene>
<feature type="transmembrane region" description="Helical" evidence="7">
    <location>
        <begin position="133"/>
        <end position="151"/>
    </location>
</feature>
<dbReference type="CDD" id="cd06580">
    <property type="entry name" value="TM_PBP1_transp_TpRbsC_like"/>
    <property type="match status" value="1"/>
</dbReference>
<feature type="region of interest" description="Disordered" evidence="6">
    <location>
        <begin position="1"/>
        <end position="41"/>
    </location>
</feature>
<feature type="transmembrane region" description="Helical" evidence="7">
    <location>
        <begin position="216"/>
        <end position="240"/>
    </location>
</feature>
<dbReference type="GO" id="GO:0005886">
    <property type="term" value="C:plasma membrane"/>
    <property type="evidence" value="ECO:0007669"/>
    <property type="project" value="UniProtKB-SubCell"/>
</dbReference>
<feature type="region of interest" description="Disordered" evidence="6">
    <location>
        <begin position="421"/>
        <end position="440"/>
    </location>
</feature>
<keyword evidence="4 7" id="KW-1133">Transmembrane helix</keyword>
<evidence type="ECO:0000256" key="2">
    <source>
        <dbReference type="ARBA" id="ARBA00022475"/>
    </source>
</evidence>
<reference evidence="8" key="2">
    <citation type="submission" date="2023-02" db="EMBL/GenBank/DDBJ databases">
        <authorList>
            <person name="Sun Q."/>
            <person name="Mori K."/>
        </authorList>
    </citation>
    <scope>NUCLEOTIDE SEQUENCE</scope>
    <source>
        <strain evidence="8">NBRC 112290</strain>
    </source>
</reference>
<evidence type="ECO:0000256" key="5">
    <source>
        <dbReference type="ARBA" id="ARBA00023136"/>
    </source>
</evidence>
<comment type="caution">
    <text evidence="8">The sequence shown here is derived from an EMBL/GenBank/DDBJ whole genome shotgun (WGS) entry which is preliminary data.</text>
</comment>
<evidence type="ECO:0000313" key="8">
    <source>
        <dbReference type="EMBL" id="GMA32164.1"/>
    </source>
</evidence>
<feature type="transmembrane region" description="Helical" evidence="7">
    <location>
        <begin position="365"/>
        <end position="383"/>
    </location>
</feature>
<keyword evidence="9" id="KW-1185">Reference proteome</keyword>
<evidence type="ECO:0000256" key="7">
    <source>
        <dbReference type="SAM" id="Phobius"/>
    </source>
</evidence>
<feature type="transmembrane region" description="Helical" evidence="7">
    <location>
        <begin position="55"/>
        <end position="76"/>
    </location>
</feature>
<accession>A0AA37XFF2</accession>
<evidence type="ECO:0000256" key="6">
    <source>
        <dbReference type="SAM" id="MobiDB-lite"/>
    </source>
</evidence>
<dbReference type="RefSeq" id="WP_284250870.1">
    <property type="nucleotide sequence ID" value="NZ_BSUM01000001.1"/>
</dbReference>
<dbReference type="AlphaFoldDB" id="A0AA37XFF2"/>
<evidence type="ECO:0000256" key="3">
    <source>
        <dbReference type="ARBA" id="ARBA00022692"/>
    </source>
</evidence>
<keyword evidence="3 7" id="KW-0812">Transmembrane</keyword>